<evidence type="ECO:0000256" key="1">
    <source>
        <dbReference type="ARBA" id="ARBA00022490"/>
    </source>
</evidence>
<dbReference type="PANTHER" id="PTHR46111:SF1">
    <property type="entry name" value="RIBOSOMAL RNA SMALL SUBUNIT METHYLTRANSFERASE I"/>
    <property type="match status" value="1"/>
</dbReference>
<name>A0ABM6Z9J6_9STRE</name>
<dbReference type="InterPro" id="IPR000878">
    <property type="entry name" value="4pyrrol_Mease"/>
</dbReference>
<dbReference type="InterPro" id="IPR008189">
    <property type="entry name" value="rRNA_ssu_MeTfrase_I"/>
</dbReference>
<keyword evidence="2 6" id="KW-0698">rRNA processing</keyword>
<dbReference type="EC" id="2.1.1.198" evidence="6"/>
<evidence type="ECO:0000256" key="5">
    <source>
        <dbReference type="ARBA" id="ARBA00022691"/>
    </source>
</evidence>
<comment type="subcellular location">
    <subcellularLocation>
        <location evidence="6">Cytoplasm</location>
    </subcellularLocation>
</comment>
<dbReference type="CDD" id="cd11648">
    <property type="entry name" value="RsmI"/>
    <property type="match status" value="1"/>
</dbReference>
<dbReference type="PANTHER" id="PTHR46111">
    <property type="entry name" value="RIBOSOMAL RNA SMALL SUBUNIT METHYLTRANSFERASE I"/>
    <property type="match status" value="1"/>
</dbReference>
<accession>A0ABM6Z9J6</accession>
<dbReference type="NCBIfam" id="TIGR00096">
    <property type="entry name" value="16S rRNA (cytidine(1402)-2'-O)-methyltransferase"/>
    <property type="match status" value="1"/>
</dbReference>
<dbReference type="GO" id="GO:0008168">
    <property type="term" value="F:methyltransferase activity"/>
    <property type="evidence" value="ECO:0007669"/>
    <property type="project" value="UniProtKB-KW"/>
</dbReference>
<dbReference type="Gene3D" id="3.30.950.10">
    <property type="entry name" value="Methyltransferase, Cobalt-precorrin-4 Transmethylase, Domain 2"/>
    <property type="match status" value="1"/>
</dbReference>
<feature type="domain" description="Tetrapyrrole methylase" evidence="7">
    <location>
        <begin position="15"/>
        <end position="214"/>
    </location>
</feature>
<dbReference type="InterPro" id="IPR014776">
    <property type="entry name" value="4pyrrole_Mease_sub2"/>
</dbReference>
<evidence type="ECO:0000256" key="2">
    <source>
        <dbReference type="ARBA" id="ARBA00022552"/>
    </source>
</evidence>
<dbReference type="SUPFAM" id="SSF53790">
    <property type="entry name" value="Tetrapyrrole methylase"/>
    <property type="match status" value="1"/>
</dbReference>
<dbReference type="InterPro" id="IPR035996">
    <property type="entry name" value="4pyrrol_Methylase_sf"/>
</dbReference>
<keyword evidence="9" id="KW-1185">Reference proteome</keyword>
<evidence type="ECO:0000256" key="6">
    <source>
        <dbReference type="HAMAP-Rule" id="MF_01877"/>
    </source>
</evidence>
<dbReference type="InterPro" id="IPR014777">
    <property type="entry name" value="4pyrrole_Mease_sub1"/>
</dbReference>
<comment type="catalytic activity">
    <reaction evidence="6">
        <text>cytidine(1402) in 16S rRNA + S-adenosyl-L-methionine = 2'-O-methylcytidine(1402) in 16S rRNA + S-adenosyl-L-homocysteine + H(+)</text>
        <dbReference type="Rhea" id="RHEA:42924"/>
        <dbReference type="Rhea" id="RHEA-COMP:10285"/>
        <dbReference type="Rhea" id="RHEA-COMP:10286"/>
        <dbReference type="ChEBI" id="CHEBI:15378"/>
        <dbReference type="ChEBI" id="CHEBI:57856"/>
        <dbReference type="ChEBI" id="CHEBI:59789"/>
        <dbReference type="ChEBI" id="CHEBI:74495"/>
        <dbReference type="ChEBI" id="CHEBI:82748"/>
        <dbReference type="EC" id="2.1.1.198"/>
    </reaction>
</comment>
<dbReference type="Pfam" id="PF00590">
    <property type="entry name" value="TP_methylase"/>
    <property type="match status" value="1"/>
</dbReference>
<dbReference type="PROSITE" id="PS01296">
    <property type="entry name" value="RSMI"/>
    <property type="match status" value="1"/>
</dbReference>
<comment type="function">
    <text evidence="6">Catalyzes the 2'-O-methylation of the ribose of cytidine 1402 (C1402) in 16S rRNA.</text>
</comment>
<organism evidence="8 9">
    <name type="scientific">Streptococcus koreensis</name>
    <dbReference type="NCBI Taxonomy" id="2382163"/>
    <lineage>
        <taxon>Bacteria</taxon>
        <taxon>Bacillati</taxon>
        <taxon>Bacillota</taxon>
        <taxon>Bacilli</taxon>
        <taxon>Lactobacillales</taxon>
        <taxon>Streptococcaceae</taxon>
        <taxon>Streptococcus</taxon>
    </lineage>
</organism>
<dbReference type="RefSeq" id="WP_023024024.1">
    <property type="nucleotide sequence ID" value="NZ_CP032620.1"/>
</dbReference>
<protein>
    <recommendedName>
        <fullName evidence="6">Ribosomal RNA small subunit methyltransferase I</fullName>
        <ecNumber evidence="6">2.1.1.198</ecNumber>
    </recommendedName>
    <alternativeName>
        <fullName evidence="6">16S rRNA 2'-O-ribose C1402 methyltransferase</fullName>
    </alternativeName>
    <alternativeName>
        <fullName evidence="6">rRNA (cytidine-2'-O-)-methyltransferase RsmI</fullName>
    </alternativeName>
</protein>
<dbReference type="InterPro" id="IPR018063">
    <property type="entry name" value="SAM_MeTrfase_RsmI_CS"/>
</dbReference>
<dbReference type="HAMAP" id="MF_01877">
    <property type="entry name" value="16SrRNA_methyltr_I"/>
    <property type="match status" value="1"/>
</dbReference>
<dbReference type="EMBL" id="CP032620">
    <property type="protein sequence ID" value="AYF94154.1"/>
    <property type="molecule type" value="Genomic_DNA"/>
</dbReference>
<dbReference type="Gene3D" id="3.40.1010.10">
    <property type="entry name" value="Cobalt-precorrin-4 Transmethylase, Domain 1"/>
    <property type="match status" value="1"/>
</dbReference>
<proteinExistence type="inferred from homology"/>
<evidence type="ECO:0000313" key="8">
    <source>
        <dbReference type="EMBL" id="AYF94154.1"/>
    </source>
</evidence>
<keyword evidence="5 6" id="KW-0949">S-adenosyl-L-methionine</keyword>
<evidence type="ECO:0000313" key="9">
    <source>
        <dbReference type="Proteomes" id="UP000277293"/>
    </source>
</evidence>
<gene>
    <name evidence="6 8" type="primary">rsmI</name>
    <name evidence="8" type="ORF">D7D50_05915</name>
</gene>
<evidence type="ECO:0000259" key="7">
    <source>
        <dbReference type="Pfam" id="PF00590"/>
    </source>
</evidence>
<dbReference type="GO" id="GO:0032259">
    <property type="term" value="P:methylation"/>
    <property type="evidence" value="ECO:0007669"/>
    <property type="project" value="UniProtKB-KW"/>
</dbReference>
<comment type="similarity">
    <text evidence="6">Belongs to the methyltransferase superfamily. RsmI family.</text>
</comment>
<evidence type="ECO:0000256" key="3">
    <source>
        <dbReference type="ARBA" id="ARBA00022603"/>
    </source>
</evidence>
<keyword evidence="3 6" id="KW-0489">Methyltransferase</keyword>
<keyword evidence="4 6" id="KW-0808">Transferase</keyword>
<reference evidence="9" key="1">
    <citation type="submission" date="2018-09" db="EMBL/GenBank/DDBJ databases">
        <title>Complete genome sequence of Streptococcus sp. KCOM 2890 (=JS71).</title>
        <authorList>
            <person name="Kook J.-K."/>
            <person name="Park S.-N."/>
            <person name="Lim Y.K."/>
        </authorList>
    </citation>
    <scope>NUCLEOTIDE SEQUENCE [LARGE SCALE GENOMIC DNA]</scope>
    <source>
        <strain evidence="9">JS71</strain>
    </source>
</reference>
<keyword evidence="1 6" id="KW-0963">Cytoplasm</keyword>
<evidence type="ECO:0000256" key="4">
    <source>
        <dbReference type="ARBA" id="ARBA00022679"/>
    </source>
</evidence>
<sequence length="294" mass="33025">MQIQRSFKDQRETGTLFLVPTPIGNRDDMSYRMIQTLKEVDLIAAEDTRNTGLLLKHFEIRTPQVSFHEHNAMEKIPDLLAHLESGKNVAQVSDAGLPSISDPGHDLVKAAIEREIPVVAVPGPSAGITGLIASGLAPQPHIFYGFLPRKEGQQKAFFQEKRDYPETQIFYESPHRVRATLQNMLAVYGDRPVVLVRELTKIYEEYTRGTIAELVAYLEENPLKGECLLIVEGASEQEANLEEVDLIQEIDLLVQSGMKKNQAIKQVAKQFGLQKSDLYARYHQEEEKGEADGN</sequence>
<dbReference type="PIRSF" id="PIRSF005917">
    <property type="entry name" value="MTase_YraL"/>
    <property type="match status" value="1"/>
</dbReference>
<dbReference type="Proteomes" id="UP000277293">
    <property type="component" value="Chromosome"/>
</dbReference>